<gene>
    <name evidence="2" type="primary">ynhF</name>
    <name evidence="2" type="ORF">AV903_07610</name>
</gene>
<accession>A0A345CR79</accession>
<dbReference type="NCBIfam" id="NF033411">
    <property type="entry name" value="small_mem_YnhF"/>
    <property type="match status" value="1"/>
</dbReference>
<organism evidence="2 3">
    <name type="scientific">Erwinia tracheiphila</name>
    <dbReference type="NCBI Taxonomy" id="65700"/>
    <lineage>
        <taxon>Bacteria</taxon>
        <taxon>Pseudomonadati</taxon>
        <taxon>Pseudomonadota</taxon>
        <taxon>Gammaproteobacteria</taxon>
        <taxon>Enterobacterales</taxon>
        <taxon>Erwiniaceae</taxon>
        <taxon>Erwinia</taxon>
    </lineage>
</organism>
<keyword evidence="1" id="KW-0812">Transmembrane</keyword>
<proteinExistence type="predicted"/>
<dbReference type="Proteomes" id="UP000264980">
    <property type="component" value="Chromosome"/>
</dbReference>
<dbReference type="EMBL" id="CP013970">
    <property type="protein sequence ID" value="AXF75946.1"/>
    <property type="molecule type" value="Genomic_DNA"/>
</dbReference>
<sequence length="29" mass="3134">MDTDLKFALFTSACALLMITAFGLTAVMH</sequence>
<dbReference type="RefSeq" id="WP_411813566.1">
    <property type="nucleotide sequence ID" value="NZ_CP013970.1"/>
</dbReference>
<evidence type="ECO:0000313" key="3">
    <source>
        <dbReference type="Proteomes" id="UP000264980"/>
    </source>
</evidence>
<dbReference type="InterPro" id="IPR047743">
    <property type="entry name" value="YnhF-like"/>
</dbReference>
<evidence type="ECO:0000313" key="2">
    <source>
        <dbReference type="EMBL" id="AXF75946.1"/>
    </source>
</evidence>
<feature type="transmembrane region" description="Helical" evidence="1">
    <location>
        <begin position="7"/>
        <end position="28"/>
    </location>
</feature>
<name>A0A345CR79_9GAMM</name>
<reference evidence="2 3" key="1">
    <citation type="submission" date="2016-01" db="EMBL/GenBank/DDBJ databases">
        <authorList>
            <person name="Oliw E.H."/>
        </authorList>
    </citation>
    <scope>NUCLEOTIDE SEQUENCE [LARGE SCALE GENOMIC DNA]</scope>
    <source>
        <strain evidence="2 3">MDcuke</strain>
    </source>
</reference>
<keyword evidence="1" id="KW-1133">Transmembrane helix</keyword>
<keyword evidence="1" id="KW-0472">Membrane</keyword>
<evidence type="ECO:0000256" key="1">
    <source>
        <dbReference type="SAM" id="Phobius"/>
    </source>
</evidence>
<protein>
    <submittedName>
        <fullName evidence="2">YnhF family membrane protein</fullName>
    </submittedName>
</protein>
<dbReference type="AlphaFoldDB" id="A0A345CR79"/>